<dbReference type="Gene3D" id="3.40.50.720">
    <property type="entry name" value="NAD(P)-binding Rossmann-like Domain"/>
    <property type="match status" value="1"/>
</dbReference>
<dbReference type="PANTHER" id="PTHR48079:SF6">
    <property type="entry name" value="NAD(P)-BINDING DOMAIN-CONTAINING PROTEIN-RELATED"/>
    <property type="match status" value="1"/>
</dbReference>
<proteinExistence type="predicted"/>
<dbReference type="PANTHER" id="PTHR48079">
    <property type="entry name" value="PROTEIN YEEZ"/>
    <property type="match status" value="1"/>
</dbReference>
<comment type="caution">
    <text evidence="2">The sequence shown here is derived from an EMBL/GenBank/DDBJ whole genome shotgun (WGS) entry which is preliminary data.</text>
</comment>
<dbReference type="GO" id="GO:0005737">
    <property type="term" value="C:cytoplasm"/>
    <property type="evidence" value="ECO:0007669"/>
    <property type="project" value="TreeGrafter"/>
</dbReference>
<dbReference type="EMBL" id="MTYI01000023">
    <property type="protein sequence ID" value="PNP57805.1"/>
    <property type="molecule type" value="Genomic_DNA"/>
</dbReference>
<dbReference type="Pfam" id="PF01370">
    <property type="entry name" value="Epimerase"/>
    <property type="match status" value="1"/>
</dbReference>
<organism evidence="2 3">
    <name type="scientific">Trichoderma harzianum</name>
    <name type="common">Hypocrea lixii</name>
    <dbReference type="NCBI Taxonomy" id="5544"/>
    <lineage>
        <taxon>Eukaryota</taxon>
        <taxon>Fungi</taxon>
        <taxon>Dikarya</taxon>
        <taxon>Ascomycota</taxon>
        <taxon>Pezizomycotina</taxon>
        <taxon>Sordariomycetes</taxon>
        <taxon>Hypocreomycetidae</taxon>
        <taxon>Hypocreales</taxon>
        <taxon>Hypocreaceae</taxon>
        <taxon>Trichoderma</taxon>
    </lineage>
</organism>
<gene>
    <name evidence="2" type="ORF">THARTR1_01963</name>
</gene>
<evidence type="ECO:0000313" key="2">
    <source>
        <dbReference type="EMBL" id="PNP57805.1"/>
    </source>
</evidence>
<reference evidence="2 3" key="1">
    <citation type="submission" date="2017-02" db="EMBL/GenBank/DDBJ databases">
        <title>Genomes of Trichoderma spp. with biocontrol activity.</title>
        <authorList>
            <person name="Gardiner D."/>
            <person name="Kazan K."/>
            <person name="Vos C."/>
            <person name="Harvey P."/>
        </authorList>
    </citation>
    <scope>NUCLEOTIDE SEQUENCE [LARGE SCALE GENOMIC DNA]</scope>
    <source>
        <strain evidence="2 3">Tr1</strain>
    </source>
</reference>
<dbReference type="InterPro" id="IPR036291">
    <property type="entry name" value="NAD(P)-bd_dom_sf"/>
</dbReference>
<evidence type="ECO:0000313" key="3">
    <source>
        <dbReference type="Proteomes" id="UP000236290"/>
    </source>
</evidence>
<dbReference type="GO" id="GO:0004029">
    <property type="term" value="F:aldehyde dehydrogenase (NAD+) activity"/>
    <property type="evidence" value="ECO:0007669"/>
    <property type="project" value="TreeGrafter"/>
</dbReference>
<name>A0A2K0UJ77_TRIHA</name>
<dbReference type="InterPro" id="IPR051783">
    <property type="entry name" value="NAD(P)-dependent_oxidoreduct"/>
</dbReference>
<dbReference type="OrthoDB" id="5138176at2759"/>
<protein>
    <recommendedName>
        <fullName evidence="1">NAD-dependent epimerase/dehydratase domain-containing protein</fullName>
    </recommendedName>
</protein>
<dbReference type="SUPFAM" id="SSF51735">
    <property type="entry name" value="NAD(P)-binding Rossmann-fold domains"/>
    <property type="match status" value="1"/>
</dbReference>
<dbReference type="AlphaFoldDB" id="A0A2K0UJ77"/>
<evidence type="ECO:0000259" key="1">
    <source>
        <dbReference type="Pfam" id="PF01370"/>
    </source>
</evidence>
<dbReference type="Proteomes" id="UP000236290">
    <property type="component" value="Unassembled WGS sequence"/>
</dbReference>
<sequence length="393" mass="42277">MSSTKILLTGATGYIGGTILHQLVVSTEPSLKDVTISLLLRDGGKDRIAKLETKYGDRVECIPFSGLDDLALLTETASKHDIIINAASGFHAASAEAMIKGLALRKESLAAASQPTDKVWMLHTSGCSNISDKPVTGESHPEREWCDADPDAVFAFEKAEDARSPYPQRTSELRALEAGEALGVPVLSVQSLIIFGPGEGLFQDAGVIVPIMMRYVLDHGHGFVAGDGTGTFDIVHISDVGAVYTLLVCRIIEGRSAALPRGRRGFIFPTNGRERVHDVAMRCLDAAFDVGVLPRDGGPQTKEVRTIDLAEAASLMAGNYTVAEAAWASHLQQKGTVARDLGWVPTFGQEAWDEEFKLELQAALDGKRAMTIANTLNGAKEGGWYLEDRECLL</sequence>
<feature type="domain" description="NAD-dependent epimerase/dehydratase" evidence="1">
    <location>
        <begin position="6"/>
        <end position="248"/>
    </location>
</feature>
<dbReference type="InterPro" id="IPR001509">
    <property type="entry name" value="Epimerase_deHydtase"/>
</dbReference>
<accession>A0A2K0UJ77</accession>